<dbReference type="InterPro" id="IPR003439">
    <property type="entry name" value="ABC_transporter-like_ATP-bd"/>
</dbReference>
<feature type="transmembrane region" description="Helical" evidence="10">
    <location>
        <begin position="419"/>
        <end position="437"/>
    </location>
</feature>
<feature type="transmembrane region" description="Helical" evidence="10">
    <location>
        <begin position="1196"/>
        <end position="1216"/>
    </location>
</feature>
<protein>
    <submittedName>
        <fullName evidence="12">p-loop containing nucleoside triphosphate hydrolase protein</fullName>
    </submittedName>
</protein>
<feature type="transmembrane region" description="Helical" evidence="10">
    <location>
        <begin position="881"/>
        <end position="899"/>
    </location>
</feature>
<feature type="transmembrane region" description="Helical" evidence="10">
    <location>
        <begin position="288"/>
        <end position="310"/>
    </location>
</feature>
<dbReference type="Gene3D" id="3.40.50.300">
    <property type="entry name" value="P-loop containing nucleotide triphosphate hydrolases"/>
    <property type="match status" value="2"/>
</dbReference>
<dbReference type="InterPro" id="IPR027417">
    <property type="entry name" value="P-loop_NTPase"/>
</dbReference>
<dbReference type="STRING" id="1754192.A0A1Y1WBU8"/>
<evidence type="ECO:0000313" key="12">
    <source>
        <dbReference type="EMBL" id="ORX71007.1"/>
    </source>
</evidence>
<dbReference type="FunFam" id="3.40.50.300:FF:000335">
    <property type="entry name" value="ATP binding cassette subfamily A member 5"/>
    <property type="match status" value="2"/>
</dbReference>
<dbReference type="Pfam" id="PF12698">
    <property type="entry name" value="ABC2_membrane_3"/>
    <property type="match status" value="2"/>
</dbReference>
<dbReference type="InterPro" id="IPR013525">
    <property type="entry name" value="ABC2_TM"/>
</dbReference>
<keyword evidence="13" id="KW-1185">Reference proteome</keyword>
<dbReference type="GO" id="GO:0016887">
    <property type="term" value="F:ATP hydrolysis activity"/>
    <property type="evidence" value="ECO:0007669"/>
    <property type="project" value="InterPro"/>
</dbReference>
<comment type="similarity">
    <text evidence="2">Belongs to the ABC transporter superfamily. ABCA family.</text>
</comment>
<feature type="transmembrane region" description="Helical" evidence="10">
    <location>
        <begin position="1054"/>
        <end position="1075"/>
    </location>
</feature>
<feature type="transmembrane region" description="Helical" evidence="10">
    <location>
        <begin position="1165"/>
        <end position="1184"/>
    </location>
</feature>
<evidence type="ECO:0000256" key="3">
    <source>
        <dbReference type="ARBA" id="ARBA00022448"/>
    </source>
</evidence>
<keyword evidence="8 10" id="KW-0472">Membrane</keyword>
<dbReference type="InterPro" id="IPR003593">
    <property type="entry name" value="AAA+_ATPase"/>
</dbReference>
<feature type="region of interest" description="Disordered" evidence="9">
    <location>
        <begin position="1338"/>
        <end position="1378"/>
    </location>
</feature>
<keyword evidence="12" id="KW-0378">Hydrolase</keyword>
<dbReference type="GO" id="GO:0016020">
    <property type="term" value="C:membrane"/>
    <property type="evidence" value="ECO:0007669"/>
    <property type="project" value="UniProtKB-SubCell"/>
</dbReference>
<comment type="caution">
    <text evidence="12">The sequence shown here is derived from an EMBL/GenBank/DDBJ whole genome shotgun (WGS) entry which is preliminary data.</text>
</comment>
<keyword evidence="6" id="KW-0067">ATP-binding</keyword>
<dbReference type="InterPro" id="IPR017871">
    <property type="entry name" value="ABC_transporter-like_CS"/>
</dbReference>
<dbReference type="SMART" id="SM00382">
    <property type="entry name" value="AAA"/>
    <property type="match status" value="2"/>
</dbReference>
<feature type="transmembrane region" description="Helical" evidence="10">
    <location>
        <begin position="1132"/>
        <end position="1153"/>
    </location>
</feature>
<dbReference type="PROSITE" id="PS00211">
    <property type="entry name" value="ABC_TRANSPORTER_1"/>
    <property type="match status" value="1"/>
</dbReference>
<evidence type="ECO:0000313" key="13">
    <source>
        <dbReference type="Proteomes" id="UP000193944"/>
    </source>
</evidence>
<feature type="domain" description="ABC transporter" evidence="11">
    <location>
        <begin position="1434"/>
        <end position="1664"/>
    </location>
</feature>
<gene>
    <name evidence="12" type="ORF">BCR32DRAFT_237848</name>
</gene>
<feature type="compositionally biased region" description="Low complexity" evidence="9">
    <location>
        <begin position="1343"/>
        <end position="1369"/>
    </location>
</feature>
<organism evidence="12 13">
    <name type="scientific">Anaeromyces robustus</name>
    <dbReference type="NCBI Taxonomy" id="1754192"/>
    <lineage>
        <taxon>Eukaryota</taxon>
        <taxon>Fungi</taxon>
        <taxon>Fungi incertae sedis</taxon>
        <taxon>Chytridiomycota</taxon>
        <taxon>Chytridiomycota incertae sedis</taxon>
        <taxon>Neocallimastigomycetes</taxon>
        <taxon>Neocallimastigales</taxon>
        <taxon>Neocallimastigaceae</taxon>
        <taxon>Anaeromyces</taxon>
    </lineage>
</organism>
<evidence type="ECO:0000256" key="6">
    <source>
        <dbReference type="ARBA" id="ARBA00022840"/>
    </source>
</evidence>
<keyword evidence="7 10" id="KW-1133">Transmembrane helix</keyword>
<feature type="transmembrane region" description="Helical" evidence="10">
    <location>
        <begin position="316"/>
        <end position="339"/>
    </location>
</feature>
<feature type="transmembrane region" description="Helical" evidence="10">
    <location>
        <begin position="249"/>
        <end position="267"/>
    </location>
</feature>
<sequence length="1749" mass="202815">MDWDLYTSQVRSLIEKNIKKKKIGHFKIYLSFQILIPLAILAFIGILPIRKYEYDVEPSVVPKELNEYNLYSRSGTLVFVVPPDSNKNGTRDNLINNLKSNKAFKFNPFLRIELFDDLKTFESFNMELPTDNDYVKQRIIATIIFNNNYSDYTIRITEGNGVEPYLEPVENYYETREGILSKDYYKPISESYLRIFSPLQAIVNQAIIQTKTNKTIDIDFKVGKLGKPKITLASASDKESNKNLTTKSLLYPIILFLQCLNIMNGIMDEKAKGQESGLIVMGVYPSAIRLSWEITYLPIILFASIVSVLIEMRDLYRFITLIFPFFYIFIYGLSIYAFVIILTKIFRNKKIAIICLFIIHFVLYMDGQYIYLLENNYPILLKLLCILISPINLTIGLTKIVENSYNGNYISFNNFFKSGFGIYFILLICSVILYHLISDCVEYFSFKFHNLFKRKCDFTQSRTYKDDIEEDPSDCGKPFVEVKDIFKVYKQRGNNKFLNLFYHKNVNVLKGISFKVYKNETFGILGHNGAGKSTLIKIMTGLLKADNGNVYYKGLELTSNLNKIRKRIGICLQDTIAFDELTVEDNLYIFAGLRNTYVNIEDILEDIDLEEKRYSRVGDLSGGQKRKLCIGLSLIGNPRFIFLDEPTTSLDPLSRRKIWEILMKIKNNRVIFLCTHYMDEADILCDRKMIINDGIIRCSGTSVYLKNHFNMKYLLNVETKNKYKNEINDVILRHIPEASYIDIINQENDLYSNNNNSKHYLTYNNENIEQVNYYTWALPMSLTNKYYNLLCELESLKGKTLNKVSLDSPYFEDLFVKITSENFEKKAINNENNLSSDFQKTTKLEVDKIPKFKKVKELSNFRKTLRFIRYRFMLFLRNRTFILVYLLPFLVLGLIFYSLKDEFNKDKMVRYQGEKDIGLPEMYNGYQWNYDINNSNIKDNFTGELIDNVVSNININNHGKNQIKLSYNSTSEMEEIIKQGPNPSYISSFNVNFTDNSYLFEIYSNESMVHSVPVTINTLSNTLLSLNGINETITTRSHPYDYKPFLSVTGIESITMMIILICVSVVISFFGPIAIRERNEKLLKQLYLNGITNKIYWLSMFITSFILLYALLLGIIGLFAWIGLEFFRNTKVVTILVMVLPISCLSSILFQYFISLFLDNESLSYIIYIIINILPPFVHLTEGVDQDRSAQIFHDVSYSLFGSIMGVVTSTFYPAMNISKSIFQLLKIHSNNDGKISYSILLKNDNGNGMLFLLISSTASIFVYLAFFIYGNKQVFKEKINHIYVRTKKDLEKLMKRLKQLDEDVLIEYKRVTDMPIPKEEKIQISIPKDSKIIHQENENENENSSSENENENENSSSENENENENSSSENDDDSKKSIVKKEFINENDKDKLNQIPIRVINVGKEYTVFKHINKDLENVLDLASNPNPKYGEYHYSDYDFAGPVVTSLKDVTLGINYRESFGLLGPNGSGKSSLLNIITYNNTQSAGKIYYDDIENTSIKEDHFMIGYCPQNDNLWPELTLFEHLVMYINLRGYSLKESREYAEKYIEYCKIELHKNKYPHELSGGTKRKLCVLIALISFTNKILLDEPSSGMDPATRRYIWNVITSYKNNEDSSIVLTTHAMEEAELLCDRIGILINGELLAIGSPTHLKMKFGDTYTLELQSPDVKLVNEMIRKDIPLIDQKDTVTEFKSNKRIRYTFKITNNHGEIFKVMENYKDINLVNDYSFTQITLEDIFLRFAKLQDNQEM</sequence>
<accession>A0A1Y1WBU8</accession>
<reference evidence="12 13" key="2">
    <citation type="submission" date="2016-08" db="EMBL/GenBank/DDBJ databases">
        <title>Pervasive Adenine N6-methylation of Active Genes in Fungi.</title>
        <authorList>
            <consortium name="DOE Joint Genome Institute"/>
            <person name="Mondo S.J."/>
            <person name="Dannebaum R.O."/>
            <person name="Kuo R.C."/>
            <person name="Labutti K."/>
            <person name="Haridas S."/>
            <person name="Kuo A."/>
            <person name="Salamov A."/>
            <person name="Ahrendt S.R."/>
            <person name="Lipzen A."/>
            <person name="Sullivan W."/>
            <person name="Andreopoulos W.B."/>
            <person name="Clum A."/>
            <person name="Lindquist E."/>
            <person name="Daum C."/>
            <person name="Ramamoorthy G.K."/>
            <person name="Gryganskyi A."/>
            <person name="Culley D."/>
            <person name="Magnuson J.K."/>
            <person name="James T.Y."/>
            <person name="O'Malley M.A."/>
            <person name="Stajich J.E."/>
            <person name="Spatafora J.W."/>
            <person name="Visel A."/>
            <person name="Grigoriev I.V."/>
        </authorList>
    </citation>
    <scope>NUCLEOTIDE SEQUENCE [LARGE SCALE GENOMIC DNA]</scope>
    <source>
        <strain evidence="12 13">S4</strain>
    </source>
</reference>
<evidence type="ECO:0000256" key="1">
    <source>
        <dbReference type="ARBA" id="ARBA00004141"/>
    </source>
</evidence>
<dbReference type="OrthoDB" id="2153097at2759"/>
<dbReference type="Proteomes" id="UP000193944">
    <property type="component" value="Unassembled WGS sequence"/>
</dbReference>
<feature type="transmembrane region" description="Helical" evidence="10">
    <location>
        <begin position="28"/>
        <end position="49"/>
    </location>
</feature>
<evidence type="ECO:0000256" key="5">
    <source>
        <dbReference type="ARBA" id="ARBA00022741"/>
    </source>
</evidence>
<keyword evidence="3" id="KW-0813">Transport</keyword>
<dbReference type="PANTHER" id="PTHR19229">
    <property type="entry name" value="ATP-BINDING CASSETTE TRANSPORTER SUBFAMILY A ABCA"/>
    <property type="match status" value="1"/>
</dbReference>
<dbReference type="CDD" id="cd03263">
    <property type="entry name" value="ABC_subfamily_A"/>
    <property type="match status" value="2"/>
</dbReference>
<keyword evidence="4 10" id="KW-0812">Transmembrane</keyword>
<dbReference type="GO" id="GO:0140359">
    <property type="term" value="F:ABC-type transporter activity"/>
    <property type="evidence" value="ECO:0007669"/>
    <property type="project" value="InterPro"/>
</dbReference>
<evidence type="ECO:0000256" key="4">
    <source>
        <dbReference type="ARBA" id="ARBA00022692"/>
    </source>
</evidence>
<feature type="transmembrane region" description="Helical" evidence="10">
    <location>
        <begin position="1095"/>
        <end position="1120"/>
    </location>
</feature>
<evidence type="ECO:0000256" key="7">
    <source>
        <dbReference type="ARBA" id="ARBA00022989"/>
    </source>
</evidence>
<feature type="transmembrane region" description="Helical" evidence="10">
    <location>
        <begin position="1250"/>
        <end position="1270"/>
    </location>
</feature>
<dbReference type="PROSITE" id="PS50893">
    <property type="entry name" value="ABC_TRANSPORTER_2"/>
    <property type="match status" value="2"/>
</dbReference>
<reference evidence="12 13" key="1">
    <citation type="submission" date="2016-08" db="EMBL/GenBank/DDBJ databases">
        <title>A Parts List for Fungal Cellulosomes Revealed by Comparative Genomics.</title>
        <authorList>
            <consortium name="DOE Joint Genome Institute"/>
            <person name="Haitjema C.H."/>
            <person name="Gilmore S.P."/>
            <person name="Henske J.K."/>
            <person name="Solomon K.V."/>
            <person name="De Groot R."/>
            <person name="Kuo A."/>
            <person name="Mondo S.J."/>
            <person name="Salamov A.A."/>
            <person name="Labutti K."/>
            <person name="Zhao Z."/>
            <person name="Chiniquy J."/>
            <person name="Barry K."/>
            <person name="Brewer H.M."/>
            <person name="Purvine S.O."/>
            <person name="Wright A.T."/>
            <person name="Boxma B."/>
            <person name="Van Alen T."/>
            <person name="Hackstein J.H."/>
            <person name="Baker S.E."/>
            <person name="Grigoriev I.V."/>
            <person name="O'Malley M.A."/>
        </authorList>
    </citation>
    <scope>NUCLEOTIDE SEQUENCE [LARGE SCALE GENOMIC DNA]</scope>
    <source>
        <strain evidence="12 13">S4</strain>
    </source>
</reference>
<evidence type="ECO:0000256" key="2">
    <source>
        <dbReference type="ARBA" id="ARBA00008869"/>
    </source>
</evidence>
<evidence type="ECO:0000256" key="9">
    <source>
        <dbReference type="SAM" id="MobiDB-lite"/>
    </source>
</evidence>
<proteinExistence type="inferred from homology"/>
<comment type="subcellular location">
    <subcellularLocation>
        <location evidence="1">Membrane</location>
        <topology evidence="1">Multi-pass membrane protein</topology>
    </subcellularLocation>
</comment>
<name>A0A1Y1WBU8_9FUNG</name>
<keyword evidence="5" id="KW-0547">Nucleotide-binding</keyword>
<dbReference type="SUPFAM" id="SSF52540">
    <property type="entry name" value="P-loop containing nucleoside triphosphate hydrolases"/>
    <property type="match status" value="2"/>
</dbReference>
<evidence type="ECO:0000256" key="8">
    <source>
        <dbReference type="ARBA" id="ARBA00023136"/>
    </source>
</evidence>
<dbReference type="InterPro" id="IPR026082">
    <property type="entry name" value="ABCA"/>
</dbReference>
<dbReference type="EMBL" id="MCFG01000407">
    <property type="protein sequence ID" value="ORX71007.1"/>
    <property type="molecule type" value="Genomic_DNA"/>
</dbReference>
<feature type="transmembrane region" description="Helical" evidence="10">
    <location>
        <begin position="351"/>
        <end position="371"/>
    </location>
</feature>
<feature type="transmembrane region" description="Helical" evidence="10">
    <location>
        <begin position="377"/>
        <end position="398"/>
    </location>
</feature>
<dbReference type="Pfam" id="PF00005">
    <property type="entry name" value="ABC_tran"/>
    <property type="match status" value="2"/>
</dbReference>
<feature type="domain" description="ABC transporter" evidence="11">
    <location>
        <begin position="480"/>
        <end position="718"/>
    </location>
</feature>
<evidence type="ECO:0000259" key="11">
    <source>
        <dbReference type="PROSITE" id="PS50893"/>
    </source>
</evidence>
<dbReference type="GO" id="GO:0005524">
    <property type="term" value="F:ATP binding"/>
    <property type="evidence" value="ECO:0007669"/>
    <property type="project" value="UniProtKB-KW"/>
</dbReference>
<evidence type="ECO:0000256" key="10">
    <source>
        <dbReference type="SAM" id="Phobius"/>
    </source>
</evidence>